<gene>
    <name evidence="2" type="ORF">RSE6_11841</name>
</gene>
<feature type="compositionally biased region" description="Polar residues" evidence="1">
    <location>
        <begin position="591"/>
        <end position="604"/>
    </location>
</feature>
<feature type="compositionally biased region" description="Basic and acidic residues" evidence="1">
    <location>
        <begin position="559"/>
        <end position="581"/>
    </location>
</feature>
<feature type="compositionally biased region" description="Basic and acidic residues" evidence="1">
    <location>
        <begin position="179"/>
        <end position="190"/>
    </location>
</feature>
<feature type="compositionally biased region" description="Basic residues" evidence="1">
    <location>
        <begin position="633"/>
        <end position="644"/>
    </location>
</feature>
<dbReference type="Proteomes" id="UP000177625">
    <property type="component" value="Unassembled WGS sequence"/>
</dbReference>
<accession>A0A1E1MNY7</accession>
<dbReference type="AlphaFoldDB" id="A0A1E1MNY7"/>
<feature type="compositionally biased region" description="Basic residues" evidence="1">
    <location>
        <begin position="225"/>
        <end position="234"/>
    </location>
</feature>
<reference evidence="3" key="1">
    <citation type="submission" date="2016-03" db="EMBL/GenBank/DDBJ databases">
        <authorList>
            <person name="Guldener U."/>
        </authorList>
    </citation>
    <scope>NUCLEOTIDE SEQUENCE [LARGE SCALE GENOMIC DNA]</scope>
</reference>
<feature type="region of interest" description="Disordered" evidence="1">
    <location>
        <begin position="559"/>
        <end position="653"/>
    </location>
</feature>
<evidence type="ECO:0000313" key="3">
    <source>
        <dbReference type="Proteomes" id="UP000177625"/>
    </source>
</evidence>
<feature type="region of interest" description="Disordered" evidence="1">
    <location>
        <begin position="307"/>
        <end position="334"/>
    </location>
</feature>
<feature type="compositionally biased region" description="Basic residues" evidence="1">
    <location>
        <begin position="359"/>
        <end position="377"/>
    </location>
</feature>
<keyword evidence="3" id="KW-1185">Reference proteome</keyword>
<feature type="region of interest" description="Disordered" evidence="1">
    <location>
        <begin position="358"/>
        <end position="386"/>
    </location>
</feature>
<evidence type="ECO:0000256" key="1">
    <source>
        <dbReference type="SAM" id="MobiDB-lite"/>
    </source>
</evidence>
<evidence type="ECO:0000313" key="2">
    <source>
        <dbReference type="EMBL" id="CZT50789.1"/>
    </source>
</evidence>
<feature type="region of interest" description="Disordered" evidence="1">
    <location>
        <begin position="174"/>
        <end position="203"/>
    </location>
</feature>
<protein>
    <submittedName>
        <fullName evidence="2">Uncharacterized protein</fullName>
    </submittedName>
</protein>
<name>A0A1E1MNY7_RHYSE</name>
<proteinExistence type="predicted"/>
<dbReference type="EMBL" id="FJVC01000450">
    <property type="protein sequence ID" value="CZT50789.1"/>
    <property type="molecule type" value="Genomic_DNA"/>
</dbReference>
<organism evidence="2 3">
    <name type="scientific">Rhynchosporium secalis</name>
    <name type="common">Barley scald fungus</name>
    <dbReference type="NCBI Taxonomy" id="38038"/>
    <lineage>
        <taxon>Eukaryota</taxon>
        <taxon>Fungi</taxon>
        <taxon>Dikarya</taxon>
        <taxon>Ascomycota</taxon>
        <taxon>Pezizomycotina</taxon>
        <taxon>Leotiomycetes</taxon>
        <taxon>Helotiales</taxon>
        <taxon>Ploettnerulaceae</taxon>
        <taxon>Rhynchosporium</taxon>
    </lineage>
</organism>
<sequence length="777" mass="86293">MAGNPSYQLLCGASYFCPGQISLYPKPKICFILSISSTAKADEMYVTPLRELQKTTSTLGSRLSLSVLPWTYGRGYGVRYVLTYGEIDNELVAAHLLSCSSLSTRLVKASPHFTLSFTSVEKILNNFNTFPFSSRLDSTFLDQRDTITTQYLRSTRDSITESAEEIPRIDDEMSYQDHGYGDTDGDRDIGKLGASSDGPELDDIGRMSTKTAREATLKAQQAKNGRLRPQRNKNRASLESRKKSILGNLRSFEKTLTELRTSRDNDQFTQDKIRKVETNIVNQMKILHKLENRGALEEENHLGSQVGALGDHEMDEDEQELADDDESRRKRNFTEAGFKDDEDFGTIRETVVIDDTPKKIKREKKDKKERKHHKTRKTEHASQDSSRLMDDIPLFGEHGPIIFTSAPEDFDDTSKSDRLRAKFAMQDEAMLLTPEQNKQSALLETIARGRSRSDSNSGDRIYKALLASIGDPPSPMSPCSPEYSVDHTQQALIGIGRAALEAPILPKLQKPIRDPAFFTQAPVSKTVTPMLPRESPILPPKRNFSLLTKAAPAAKVSRIEKLKTKKKDPEGRKAQKEEKDSAQVAAKTQDIESSSQIIRTTNTPILPPTKPSENKVLSSSDDIKSSTPVTKSVKPKKAKSRKRKANETQNYDWETDPGRLRARITKENEDDDVEAEENVAFSSAYIGARPSGISISGTKFDVLHVVSGTAREFPISVGSEGIKICSVAKGRVTVTLGTREFTVGENGMWRVRSGEKCSTFNSDGDGPACVHVTAVEG</sequence>
<feature type="region of interest" description="Disordered" evidence="1">
    <location>
        <begin position="217"/>
        <end position="242"/>
    </location>
</feature>
<feature type="compositionally biased region" description="Acidic residues" evidence="1">
    <location>
        <begin position="313"/>
        <end position="325"/>
    </location>
</feature>